<feature type="non-terminal residue" evidence="2">
    <location>
        <position position="60"/>
    </location>
</feature>
<name>A0A6J4NJJ8_9PSEU</name>
<dbReference type="AlphaFoldDB" id="A0A6J4NJJ8"/>
<gene>
    <name evidence="2" type="ORF">AVDCRST_MAG66-544</name>
</gene>
<dbReference type="EMBL" id="CADCUS010000077">
    <property type="protein sequence ID" value="CAA9384764.1"/>
    <property type="molecule type" value="Genomic_DNA"/>
</dbReference>
<proteinExistence type="predicted"/>
<sequence>ARRIPVPALVPGALHPLPAGGGRRRRDRRRAPHHRGVPAAPGVGVPRRSRGVAAAPPREL</sequence>
<protein>
    <submittedName>
        <fullName evidence="2">Uncharacterized protein</fullName>
    </submittedName>
</protein>
<feature type="compositionally biased region" description="Low complexity" evidence="1">
    <location>
        <begin position="1"/>
        <end position="18"/>
    </location>
</feature>
<evidence type="ECO:0000313" key="2">
    <source>
        <dbReference type="EMBL" id="CAA9384764.1"/>
    </source>
</evidence>
<feature type="region of interest" description="Disordered" evidence="1">
    <location>
        <begin position="1"/>
        <end position="60"/>
    </location>
</feature>
<feature type="compositionally biased region" description="Basic residues" evidence="1">
    <location>
        <begin position="22"/>
        <end position="36"/>
    </location>
</feature>
<reference evidence="2" key="1">
    <citation type="submission" date="2020-02" db="EMBL/GenBank/DDBJ databases">
        <authorList>
            <person name="Meier V. D."/>
        </authorList>
    </citation>
    <scope>NUCLEOTIDE SEQUENCE</scope>
    <source>
        <strain evidence="2">AVDCRST_MAG66</strain>
    </source>
</reference>
<evidence type="ECO:0000256" key="1">
    <source>
        <dbReference type="SAM" id="MobiDB-lite"/>
    </source>
</evidence>
<organism evidence="2">
    <name type="scientific">uncultured Pseudonocardia sp</name>
    <dbReference type="NCBI Taxonomy" id="211455"/>
    <lineage>
        <taxon>Bacteria</taxon>
        <taxon>Bacillati</taxon>
        <taxon>Actinomycetota</taxon>
        <taxon>Actinomycetes</taxon>
        <taxon>Pseudonocardiales</taxon>
        <taxon>Pseudonocardiaceae</taxon>
        <taxon>Pseudonocardia</taxon>
        <taxon>environmental samples</taxon>
    </lineage>
</organism>
<accession>A0A6J4NJJ8</accession>
<feature type="non-terminal residue" evidence="2">
    <location>
        <position position="1"/>
    </location>
</feature>